<dbReference type="Pfam" id="PF04978">
    <property type="entry name" value="MST"/>
    <property type="match status" value="1"/>
</dbReference>
<dbReference type="InterPro" id="IPR007061">
    <property type="entry name" value="MST-like"/>
</dbReference>
<name>A0A2S8JEN3_RHOOP</name>
<dbReference type="Gene3D" id="1.20.120.450">
    <property type="entry name" value="dinb family like domain"/>
    <property type="match status" value="1"/>
</dbReference>
<dbReference type="EMBL" id="PUIO01000007">
    <property type="protein sequence ID" value="PQP25506.1"/>
    <property type="molecule type" value="Genomic_DNA"/>
</dbReference>
<evidence type="ECO:0008006" key="3">
    <source>
        <dbReference type="Google" id="ProtNLM"/>
    </source>
</evidence>
<accession>A0A2S8JEN3</accession>
<reference evidence="2" key="1">
    <citation type="submission" date="2018-02" db="EMBL/GenBank/DDBJ databases">
        <title>Draft genome sequencing of Rhodococcus opacus KU647198.</title>
        <authorList>
            <person name="Zheng B.-X."/>
        </authorList>
    </citation>
    <scope>NUCLEOTIDE SEQUENCE [LARGE SCALE GENOMIC DNA]</scope>
    <source>
        <strain evidence="2">04-OD7</strain>
    </source>
</reference>
<protein>
    <recommendedName>
        <fullName evidence="3">DUF664 domain-containing protein</fullName>
    </recommendedName>
</protein>
<gene>
    <name evidence="1" type="ORF">C5613_08080</name>
</gene>
<evidence type="ECO:0000313" key="2">
    <source>
        <dbReference type="Proteomes" id="UP000239290"/>
    </source>
</evidence>
<sequence length="93" mass="10069">MTHLVDPTQAAEITLKSLAQRTAILAEYAAACEKSSEIAADHILEDTAEHQLVGTVNLRFIYLGMIGEVARHACHADILVEQIRANAANTTLD</sequence>
<dbReference type="RefSeq" id="WP_105413877.1">
    <property type="nucleotide sequence ID" value="NZ_PUIO01000007.1"/>
</dbReference>
<dbReference type="SUPFAM" id="SSF109854">
    <property type="entry name" value="DinB/YfiT-like putative metalloenzymes"/>
    <property type="match status" value="1"/>
</dbReference>
<comment type="caution">
    <text evidence="1">The sequence shown here is derived from an EMBL/GenBank/DDBJ whole genome shotgun (WGS) entry which is preliminary data.</text>
</comment>
<evidence type="ECO:0000313" key="1">
    <source>
        <dbReference type="EMBL" id="PQP25506.1"/>
    </source>
</evidence>
<proteinExistence type="predicted"/>
<dbReference type="InterPro" id="IPR034660">
    <property type="entry name" value="DinB/YfiT-like"/>
</dbReference>
<organism evidence="1 2">
    <name type="scientific">Rhodococcus opacus</name>
    <name type="common">Nocardia opaca</name>
    <dbReference type="NCBI Taxonomy" id="37919"/>
    <lineage>
        <taxon>Bacteria</taxon>
        <taxon>Bacillati</taxon>
        <taxon>Actinomycetota</taxon>
        <taxon>Actinomycetes</taxon>
        <taxon>Mycobacteriales</taxon>
        <taxon>Nocardiaceae</taxon>
        <taxon>Rhodococcus</taxon>
    </lineage>
</organism>
<dbReference type="Proteomes" id="UP000239290">
    <property type="component" value="Unassembled WGS sequence"/>
</dbReference>
<dbReference type="AlphaFoldDB" id="A0A2S8JEN3"/>